<evidence type="ECO:0000313" key="4">
    <source>
        <dbReference type="EMBL" id="OCB73947.1"/>
    </source>
</evidence>
<dbReference type="EMBL" id="LVEN01000027">
    <property type="protein sequence ID" value="OCB73947.1"/>
    <property type="molecule type" value="Genomic_DNA"/>
</dbReference>
<dbReference type="Gene3D" id="3.20.20.30">
    <property type="entry name" value="Luciferase-like domain"/>
    <property type="match status" value="1"/>
</dbReference>
<accession>A0ABX2XJ18</accession>
<evidence type="ECO:0000259" key="3">
    <source>
        <dbReference type="Pfam" id="PF00296"/>
    </source>
</evidence>
<dbReference type="InterPro" id="IPR011251">
    <property type="entry name" value="Luciferase-like_dom"/>
</dbReference>
<dbReference type="InterPro" id="IPR022290">
    <property type="entry name" value="LLM_Atu2307-like"/>
</dbReference>
<evidence type="ECO:0000256" key="2">
    <source>
        <dbReference type="ARBA" id="ARBA00023033"/>
    </source>
</evidence>
<keyword evidence="2" id="KW-0503">Monooxygenase</keyword>
<proteinExistence type="predicted"/>
<dbReference type="Proteomes" id="UP000093343">
    <property type="component" value="Unassembled WGS sequence"/>
</dbReference>
<dbReference type="RefSeq" id="WP_065450264.1">
    <property type="nucleotide sequence ID" value="NZ_LVEN01000027.1"/>
</dbReference>
<keyword evidence="1" id="KW-0560">Oxidoreductase</keyword>
<gene>
    <name evidence="4" type="ORF">FLP_11915</name>
</gene>
<organism evidence="4 5">
    <name type="scientific">Flavobacterium piscis</name>
    <dbReference type="NCBI Taxonomy" id="1114874"/>
    <lineage>
        <taxon>Bacteria</taxon>
        <taxon>Pseudomonadati</taxon>
        <taxon>Bacteroidota</taxon>
        <taxon>Flavobacteriia</taxon>
        <taxon>Flavobacteriales</taxon>
        <taxon>Flavobacteriaceae</taxon>
        <taxon>Flavobacterium</taxon>
    </lineage>
</organism>
<evidence type="ECO:0000256" key="1">
    <source>
        <dbReference type="ARBA" id="ARBA00023002"/>
    </source>
</evidence>
<dbReference type="PANTHER" id="PTHR30137:SF8">
    <property type="entry name" value="BLR5498 PROTEIN"/>
    <property type="match status" value="1"/>
</dbReference>
<comment type="caution">
    <text evidence="4">The sequence shown here is derived from an EMBL/GenBank/DDBJ whole genome shotgun (WGS) entry which is preliminary data.</text>
</comment>
<dbReference type="InterPro" id="IPR036661">
    <property type="entry name" value="Luciferase-like_sf"/>
</dbReference>
<evidence type="ECO:0000313" key="5">
    <source>
        <dbReference type="Proteomes" id="UP000093343"/>
    </source>
</evidence>
<name>A0ABX2XJ18_9FLAO</name>
<dbReference type="Pfam" id="PF00296">
    <property type="entry name" value="Bac_luciferase"/>
    <property type="match status" value="1"/>
</dbReference>
<reference evidence="5" key="1">
    <citation type="submission" date="2016-03" db="EMBL/GenBank/DDBJ databases">
        <title>Draft genome sequence of Paenibacillus glacialis DSM 22343.</title>
        <authorList>
            <person name="Shin S.-K."/>
            <person name="Yi H."/>
        </authorList>
    </citation>
    <scope>NUCLEOTIDE SEQUENCE [LARGE SCALE GENOMIC DNA]</scope>
    <source>
        <strain evidence="5">CCUG 60099</strain>
    </source>
</reference>
<keyword evidence="5" id="KW-1185">Reference proteome</keyword>
<sequence>MEIGIDSFASAMYGDNNTLSSVDAMEQLLQRIELADQAGLDVFGIGEHHKKEFLDSATAVILGAAAGRTKRIRLASAVSVLSAADPVRLYQNFATLDLISKGRAEIVVGRGSAIEAYPLFGYSLNDYDALFSEKLDLLLQIRDNEFITWSGKFRPALNNLPVYPRALQEKLPIWLGVGGTPESFVRAGSLGLPLMVAVIGGQTHRFKPLVDLYREAGKAAGYKPEELKVGLHSPGFVGSTTAKAIEEYYPGYAELWTKLGRERGWPPVTKDKFDGLIDDLGVLVVGDPERIAEKILRHSESLGGISRFTFQMDNAGLTHTQLMSAIELIGSKVIPLIHKG</sequence>
<dbReference type="SUPFAM" id="SSF51679">
    <property type="entry name" value="Bacterial luciferase-like"/>
    <property type="match status" value="1"/>
</dbReference>
<dbReference type="PANTHER" id="PTHR30137">
    <property type="entry name" value="LUCIFERASE-LIKE MONOOXYGENASE"/>
    <property type="match status" value="1"/>
</dbReference>
<dbReference type="NCBIfam" id="TIGR03858">
    <property type="entry name" value="LLM_2I7G"/>
    <property type="match status" value="1"/>
</dbReference>
<protein>
    <submittedName>
        <fullName evidence="4">Luciferase</fullName>
    </submittedName>
</protein>
<feature type="domain" description="Luciferase-like" evidence="3">
    <location>
        <begin position="22"/>
        <end position="302"/>
    </location>
</feature>
<dbReference type="InterPro" id="IPR050766">
    <property type="entry name" value="Bact_Lucif_Oxidored"/>
</dbReference>